<keyword evidence="2" id="KW-1185">Reference proteome</keyword>
<sequence>MSLAFSARTSADAASATLGATPSNTISDDDSSRVSGMTAIIDRRVTTERSKSDAILLLTNPVRASHIPGCARGTPIVLIELLQQNGVEQAGRVLGQYEIAVREVPVGDLMDGGQVRHLVGQLQRVAIVDDMIVQPVVHHDRYGGTGQIVQRGGRAPQRAVLGEPGRPYDLREVVQLAERCAGREVAEKDAQHSLPEHGKERATSALRIWQPTLARTGEAETLTSSTWAGFLPATSYSSSRHTVTFPSAHTIFTSGAMNRRFGRISRRPAASSAATSGSASVTNVRTIRPSSRYMYTEGEMACMSISFALYSGRSDSSTNSTIVPWEKPP</sequence>
<evidence type="ECO:0000313" key="2">
    <source>
        <dbReference type="Proteomes" id="UP000075903"/>
    </source>
</evidence>
<proteinExistence type="predicted"/>
<dbReference type="AlphaFoldDB" id="A0A182V5E9"/>
<protein>
    <submittedName>
        <fullName evidence="1">Uncharacterized protein</fullName>
    </submittedName>
</protein>
<accession>A0A182V5E9</accession>
<evidence type="ECO:0000313" key="1">
    <source>
        <dbReference type="EnsemblMetazoa" id="AMEM009160-PA"/>
    </source>
</evidence>
<reference evidence="1" key="1">
    <citation type="submission" date="2020-05" db="UniProtKB">
        <authorList>
            <consortium name="EnsemblMetazoa"/>
        </authorList>
    </citation>
    <scope>IDENTIFICATION</scope>
    <source>
        <strain evidence="1">MAF</strain>
    </source>
</reference>
<organism evidence="1 2">
    <name type="scientific">Anopheles merus</name>
    <name type="common">Mosquito</name>
    <dbReference type="NCBI Taxonomy" id="30066"/>
    <lineage>
        <taxon>Eukaryota</taxon>
        <taxon>Metazoa</taxon>
        <taxon>Ecdysozoa</taxon>
        <taxon>Arthropoda</taxon>
        <taxon>Hexapoda</taxon>
        <taxon>Insecta</taxon>
        <taxon>Pterygota</taxon>
        <taxon>Neoptera</taxon>
        <taxon>Endopterygota</taxon>
        <taxon>Diptera</taxon>
        <taxon>Nematocera</taxon>
        <taxon>Culicoidea</taxon>
        <taxon>Culicidae</taxon>
        <taxon>Anophelinae</taxon>
        <taxon>Anopheles</taxon>
    </lineage>
</organism>
<name>A0A182V5E9_ANOME</name>
<dbReference type="VEuPathDB" id="VectorBase:AMEM009160"/>
<dbReference type="EnsemblMetazoa" id="AMEM009160-RA">
    <property type="protein sequence ID" value="AMEM009160-PA"/>
    <property type="gene ID" value="AMEM009160"/>
</dbReference>
<dbReference type="Proteomes" id="UP000075903">
    <property type="component" value="Unassembled WGS sequence"/>
</dbReference>